<keyword evidence="13" id="KW-1185">Reference proteome</keyword>
<evidence type="ECO:0000256" key="6">
    <source>
        <dbReference type="ARBA" id="ARBA00034138"/>
    </source>
</evidence>
<dbReference type="PANTHER" id="PTHR11482:SF6">
    <property type="entry name" value="ORNITHINE DECARBOXYLASE 1-RELATED"/>
    <property type="match status" value="1"/>
</dbReference>
<feature type="active site" description="Proton donor" evidence="8">
    <location>
        <position position="328"/>
    </location>
</feature>
<dbReference type="AlphaFoldDB" id="S7TXJ0"/>
<dbReference type="InterPro" id="IPR000183">
    <property type="entry name" value="Orn/DAP/Arg_de-COase"/>
</dbReference>
<dbReference type="InterPro" id="IPR022657">
    <property type="entry name" value="De-COase2_CS"/>
</dbReference>
<comment type="cofactor">
    <cofactor evidence="1 8">
        <name>pyridoxal 5'-phosphate</name>
        <dbReference type="ChEBI" id="CHEBI:597326"/>
    </cofactor>
</comment>
<dbReference type="GO" id="GO:0033387">
    <property type="term" value="P:putrescine biosynthetic process from arginine, via ornithine"/>
    <property type="evidence" value="ECO:0007669"/>
    <property type="project" value="TreeGrafter"/>
</dbReference>
<evidence type="ECO:0000256" key="9">
    <source>
        <dbReference type="RuleBase" id="RU003737"/>
    </source>
</evidence>
<evidence type="ECO:0000256" key="7">
    <source>
        <dbReference type="ARBA" id="ARBA00049127"/>
    </source>
</evidence>
<protein>
    <recommendedName>
        <fullName evidence="6">ornithine decarboxylase</fullName>
        <ecNumber evidence="6">4.1.1.17</ecNumber>
    </recommendedName>
</protein>
<dbReference type="GO" id="GO:0004586">
    <property type="term" value="F:ornithine decarboxylase activity"/>
    <property type="evidence" value="ECO:0007669"/>
    <property type="project" value="UniProtKB-EC"/>
</dbReference>
<dbReference type="InterPro" id="IPR022644">
    <property type="entry name" value="De-COase2_N"/>
</dbReference>
<dbReference type="InterPro" id="IPR022653">
    <property type="entry name" value="De-COase2_pyr-phos_BS"/>
</dbReference>
<proteinExistence type="inferred from homology"/>
<sequence>MNTFKLSSVDMDARYRELTAAHGSPLFLLDCDVARRQYRSLRQALPEVDLYYAVKALPHPDLLSVLHEEGAGFDIASTGEIEVLRQIHVAPRRTIHTHPVKRDRDIRDALRYGCTTFVVDNPDELLKFIPYRNRVGILLRVSFRSPSALVDLSRKFGCSADQVPSILQLAERAGIHIKGLSFHVGSQCTDTRQQVQAIETCNVLIRRHHDVATMPLSILDIGGGFPVSYEDREVDIAAYCAPIREALSQLPAHVRVIAEPGRFICAPAARTVTTVVGRADRQGMKWYYLDDGVYGSFSGQIFDHVRYHLEIFAEDGPVYPSVFAGPTCDSIDVIAEDIPLPNLPLGTIVVGHMMGAYTAATATEFNSLKKARVLVLNRENRFGTVCPVPEHFISTLGMRGIKGRRMVQ</sequence>
<name>S7TXJ0_DESML</name>
<dbReference type="SUPFAM" id="SSF50621">
    <property type="entry name" value="Alanine racemase C-terminal domain-like"/>
    <property type="match status" value="1"/>
</dbReference>
<gene>
    <name evidence="12" type="ORF">dsmv_1943</name>
</gene>
<dbReference type="PRINTS" id="PR01179">
    <property type="entry name" value="ODADCRBXLASE"/>
</dbReference>
<dbReference type="FunFam" id="3.20.20.10:FF:000008">
    <property type="entry name" value="Ornithine decarboxylase"/>
    <property type="match status" value="1"/>
</dbReference>
<reference evidence="12 13" key="1">
    <citation type="journal article" date="2013" name="Genome Announc.">
        <title>Draft genome sequences for three mercury-methylating, sulfate-reducing bacteria.</title>
        <authorList>
            <person name="Brown S.D."/>
            <person name="Hurt R.A.Jr."/>
            <person name="Gilmour C.C."/>
            <person name="Elias D.A."/>
        </authorList>
    </citation>
    <scope>NUCLEOTIDE SEQUENCE [LARGE SCALE GENOMIC DNA]</scope>
    <source>
        <strain evidence="12 13">DSM 2059</strain>
    </source>
</reference>
<dbReference type="PROSITE" id="PS00878">
    <property type="entry name" value="ODR_DC_2_1"/>
    <property type="match status" value="1"/>
</dbReference>
<dbReference type="PANTHER" id="PTHR11482">
    <property type="entry name" value="ARGININE/DIAMINOPIMELATE/ORNITHINE DECARBOXYLASE"/>
    <property type="match status" value="1"/>
</dbReference>
<dbReference type="InterPro" id="IPR029066">
    <property type="entry name" value="PLP-binding_barrel"/>
</dbReference>
<dbReference type="EC" id="4.1.1.17" evidence="6"/>
<dbReference type="Gene3D" id="2.40.37.10">
    <property type="entry name" value="Lyase, Ornithine Decarboxylase, Chain A, domain 1"/>
    <property type="match status" value="1"/>
</dbReference>
<evidence type="ECO:0000259" key="10">
    <source>
        <dbReference type="Pfam" id="PF00278"/>
    </source>
</evidence>
<dbReference type="EMBL" id="ATHJ01000074">
    <property type="protein sequence ID" value="EPR41510.1"/>
    <property type="molecule type" value="Genomic_DNA"/>
</dbReference>
<dbReference type="SUPFAM" id="SSF51419">
    <property type="entry name" value="PLP-binding barrel"/>
    <property type="match status" value="1"/>
</dbReference>
<keyword evidence="4" id="KW-0456">Lyase</keyword>
<dbReference type="Pfam" id="PF02784">
    <property type="entry name" value="Orn_Arg_deC_N"/>
    <property type="match status" value="1"/>
</dbReference>
<dbReference type="InterPro" id="IPR009006">
    <property type="entry name" value="Ala_racemase/Decarboxylase_C"/>
</dbReference>
<dbReference type="Pfam" id="PF00278">
    <property type="entry name" value="Orn_DAP_Arg_deC"/>
    <property type="match status" value="1"/>
</dbReference>
<comment type="pathway">
    <text evidence="5">Amine and polyamine biosynthesis; putrescine biosynthesis via L-ornithine pathway; putrescine from L-ornithine: step 1/1.</text>
</comment>
<evidence type="ECO:0000256" key="8">
    <source>
        <dbReference type="PIRSR" id="PIRSR600183-50"/>
    </source>
</evidence>
<dbReference type="InterPro" id="IPR022643">
    <property type="entry name" value="De-COase2_C"/>
</dbReference>
<evidence type="ECO:0000313" key="12">
    <source>
        <dbReference type="EMBL" id="EPR41510.1"/>
    </source>
</evidence>
<organism evidence="12 13">
    <name type="scientific">Desulfococcus multivorans DSM 2059</name>
    <dbReference type="NCBI Taxonomy" id="1121405"/>
    <lineage>
        <taxon>Bacteria</taxon>
        <taxon>Pseudomonadati</taxon>
        <taxon>Thermodesulfobacteriota</taxon>
        <taxon>Desulfobacteria</taxon>
        <taxon>Desulfobacterales</taxon>
        <taxon>Desulfococcaceae</taxon>
        <taxon>Desulfococcus</taxon>
    </lineage>
</organism>
<accession>S7TXJ0</accession>
<feature type="domain" description="Orn/DAP/Arg decarboxylase 2 C-terminal" evidence="10">
    <location>
        <begin position="267"/>
        <end position="355"/>
    </location>
</feature>
<dbReference type="GO" id="GO:0005737">
    <property type="term" value="C:cytoplasm"/>
    <property type="evidence" value="ECO:0007669"/>
    <property type="project" value="TreeGrafter"/>
</dbReference>
<dbReference type="PROSITE" id="PS00879">
    <property type="entry name" value="ODR_DC_2_2"/>
    <property type="match status" value="1"/>
</dbReference>
<comment type="caution">
    <text evidence="12">The sequence shown here is derived from an EMBL/GenBank/DDBJ whole genome shotgun (WGS) entry which is preliminary data.</text>
</comment>
<keyword evidence="3 8" id="KW-0663">Pyridoxal phosphate</keyword>
<feature type="modified residue" description="N6-(pyridoxal phosphate)lysine" evidence="8">
    <location>
        <position position="55"/>
    </location>
</feature>
<evidence type="ECO:0000256" key="2">
    <source>
        <dbReference type="ARBA" id="ARBA00008872"/>
    </source>
</evidence>
<evidence type="ECO:0000259" key="11">
    <source>
        <dbReference type="Pfam" id="PF02784"/>
    </source>
</evidence>
<evidence type="ECO:0000313" key="13">
    <source>
        <dbReference type="Proteomes" id="UP000014977"/>
    </source>
</evidence>
<evidence type="ECO:0000256" key="3">
    <source>
        <dbReference type="ARBA" id="ARBA00022898"/>
    </source>
</evidence>
<evidence type="ECO:0000256" key="4">
    <source>
        <dbReference type="ARBA" id="ARBA00023239"/>
    </source>
</evidence>
<dbReference type="STRING" id="897.B2D07_09250"/>
<dbReference type="PRINTS" id="PR01182">
    <property type="entry name" value="ORNDCRBXLASE"/>
</dbReference>
<evidence type="ECO:0000256" key="1">
    <source>
        <dbReference type="ARBA" id="ARBA00001933"/>
    </source>
</evidence>
<dbReference type="RefSeq" id="WP_020876374.1">
    <property type="nucleotide sequence ID" value="NZ_ATHJ01000074.1"/>
</dbReference>
<dbReference type="PATRIC" id="fig|1121405.3.peg.1457"/>
<feature type="domain" description="Orn/DAP/Arg decarboxylase 2 N-terminal" evidence="11">
    <location>
        <begin position="35"/>
        <end position="266"/>
    </location>
</feature>
<dbReference type="Gene3D" id="3.20.20.10">
    <property type="entry name" value="Alanine racemase"/>
    <property type="match status" value="1"/>
</dbReference>
<dbReference type="Proteomes" id="UP000014977">
    <property type="component" value="Unassembled WGS sequence"/>
</dbReference>
<comment type="similarity">
    <text evidence="2 9">Belongs to the Orn/Lys/Arg decarboxylase class-II family.</text>
</comment>
<dbReference type="InterPro" id="IPR002433">
    <property type="entry name" value="Orn_de-COase"/>
</dbReference>
<dbReference type="eggNOG" id="COG0019">
    <property type="taxonomic scope" value="Bacteria"/>
</dbReference>
<dbReference type="CDD" id="cd00622">
    <property type="entry name" value="PLPDE_III_ODC"/>
    <property type="match status" value="1"/>
</dbReference>
<evidence type="ECO:0000256" key="5">
    <source>
        <dbReference type="ARBA" id="ARBA00034115"/>
    </source>
</evidence>
<comment type="catalytic activity">
    <reaction evidence="7">
        <text>L-ornithine + H(+) = putrescine + CO2</text>
        <dbReference type="Rhea" id="RHEA:22964"/>
        <dbReference type="ChEBI" id="CHEBI:15378"/>
        <dbReference type="ChEBI" id="CHEBI:16526"/>
        <dbReference type="ChEBI" id="CHEBI:46911"/>
        <dbReference type="ChEBI" id="CHEBI:326268"/>
        <dbReference type="EC" id="4.1.1.17"/>
    </reaction>
</comment>